<dbReference type="GO" id="GO:0046872">
    <property type="term" value="F:metal ion binding"/>
    <property type="evidence" value="ECO:0007669"/>
    <property type="project" value="UniProtKB-KW"/>
</dbReference>
<comment type="cofactor">
    <cofactor evidence="1">
        <name>Mg(2+)</name>
        <dbReference type="ChEBI" id="CHEBI:18420"/>
    </cofactor>
</comment>
<dbReference type="InterPro" id="IPR005907">
    <property type="entry name" value="G1P_thy_trans_s"/>
</dbReference>
<reference evidence="11 12" key="1">
    <citation type="submission" date="2016-10" db="EMBL/GenBank/DDBJ databases">
        <title>Draft genome sequence of Methylobacterium extorquens CP3, a seed endophyte of Crotalaria pumila with plant growth-promoting and metal tolerance properties.</title>
        <authorList>
            <person name="Sanchez-Lopez A.S."/>
            <person name="Van Hamme J.D."/>
            <person name="Thijs S."/>
            <person name="Mcammond B.M."/>
            <person name="Stevens V."/>
            <person name="Gonzalez-Chavez M.D.C."/>
            <person name="Vangronsveld J."/>
        </authorList>
    </citation>
    <scope>NUCLEOTIDE SEQUENCE [LARGE SCALE GENOMIC DNA]</scope>
    <source>
        <strain evidence="11 12">CP3</strain>
    </source>
</reference>
<keyword evidence="7 9" id="KW-0460">Magnesium</keyword>
<dbReference type="Gene3D" id="3.90.550.10">
    <property type="entry name" value="Spore Coat Polysaccharide Biosynthesis Protein SpsA, Chain A"/>
    <property type="match status" value="1"/>
</dbReference>
<organism evidence="11 12">
    <name type="scientific">Methylorubrum extorquens</name>
    <name type="common">Methylobacterium dichloromethanicum</name>
    <name type="synonym">Methylobacterium extorquens</name>
    <dbReference type="NCBI Taxonomy" id="408"/>
    <lineage>
        <taxon>Bacteria</taxon>
        <taxon>Pseudomonadati</taxon>
        <taxon>Pseudomonadota</taxon>
        <taxon>Alphaproteobacteria</taxon>
        <taxon>Hyphomicrobiales</taxon>
        <taxon>Methylobacteriaceae</taxon>
        <taxon>Methylorubrum</taxon>
    </lineage>
</organism>
<comment type="similarity">
    <text evidence="2 9">Belongs to the glucose-1-phosphate thymidylyltransferase family.</text>
</comment>
<dbReference type="InterPro" id="IPR005835">
    <property type="entry name" value="NTP_transferase_dom"/>
</dbReference>
<keyword evidence="4 9" id="KW-0808">Transferase</keyword>
<name>A0A1S1P4V1_METEX</name>
<dbReference type="Proteomes" id="UP000180215">
    <property type="component" value="Unassembled WGS sequence"/>
</dbReference>
<protein>
    <recommendedName>
        <fullName evidence="3 9">Glucose-1-phosphate thymidylyltransferase</fullName>
        <ecNumber evidence="3 9">2.7.7.24</ecNumber>
    </recommendedName>
</protein>
<dbReference type="Pfam" id="PF00483">
    <property type="entry name" value="NTP_transferase"/>
    <property type="match status" value="1"/>
</dbReference>
<evidence type="ECO:0000259" key="10">
    <source>
        <dbReference type="Pfam" id="PF00483"/>
    </source>
</evidence>
<sequence length="296" mass="32812">MKGIVLAGGSGTRLHPATLAINKQLLPVYDKPMIYYPISVLMLAGIREILVISSPEHLGNYQRLLGTGEQFGVTFTYAVQPRPEGLAQAFIIGRDFVGSDDVALVLGDNLFFGNGMSELLAKARTRKSGATVFAYHVDHPEAYGVVTLDETGRPLRLVEKPKTPESPWAVTGLYFYDNQVLDIAAEVKPSDRGELEITSVNQAYLERGQLHVERMSRGYAWLDTGTHDSLLEAGEFVRVLQRRQGLQVACLEEIAYLQGFIGREQLQARGELFAKTSYGQNLLRLAREGHRADQSF</sequence>
<evidence type="ECO:0000256" key="2">
    <source>
        <dbReference type="ARBA" id="ARBA00010480"/>
    </source>
</evidence>
<comment type="function">
    <text evidence="9">Catalyzes the formation of dTDP-glucose, from dTTP and glucose 1-phosphate, as well as its pyrophosphorolysis.</text>
</comment>
<dbReference type="PANTHER" id="PTHR43532">
    <property type="entry name" value="GLUCOSE-1-PHOSPHATE THYMIDYLYLTRANSFERASE"/>
    <property type="match status" value="1"/>
</dbReference>
<dbReference type="CDD" id="cd02538">
    <property type="entry name" value="G1P_TT_short"/>
    <property type="match status" value="1"/>
</dbReference>
<evidence type="ECO:0000256" key="4">
    <source>
        <dbReference type="ARBA" id="ARBA00022679"/>
    </source>
</evidence>
<evidence type="ECO:0000256" key="3">
    <source>
        <dbReference type="ARBA" id="ARBA00012461"/>
    </source>
</evidence>
<evidence type="ECO:0000256" key="5">
    <source>
        <dbReference type="ARBA" id="ARBA00022695"/>
    </source>
</evidence>
<dbReference type="PANTHER" id="PTHR43532:SF1">
    <property type="entry name" value="GLUCOSE-1-PHOSPHATE THYMIDYLYLTRANSFERASE 1"/>
    <property type="match status" value="1"/>
</dbReference>
<evidence type="ECO:0000256" key="9">
    <source>
        <dbReference type="RuleBase" id="RU003706"/>
    </source>
</evidence>
<evidence type="ECO:0000313" key="11">
    <source>
        <dbReference type="EMBL" id="OHV16269.1"/>
    </source>
</evidence>
<dbReference type="NCBIfam" id="TIGR01207">
    <property type="entry name" value="rmlA"/>
    <property type="match status" value="1"/>
</dbReference>
<dbReference type="GO" id="GO:0008879">
    <property type="term" value="F:glucose-1-phosphate thymidylyltransferase activity"/>
    <property type="evidence" value="ECO:0007669"/>
    <property type="project" value="UniProtKB-EC"/>
</dbReference>
<proteinExistence type="inferred from homology"/>
<dbReference type="SUPFAM" id="SSF53448">
    <property type="entry name" value="Nucleotide-diphospho-sugar transferases"/>
    <property type="match status" value="1"/>
</dbReference>
<gene>
    <name evidence="11" type="ORF">BK022_13340</name>
</gene>
<dbReference type="InterPro" id="IPR029044">
    <property type="entry name" value="Nucleotide-diphossugar_trans"/>
</dbReference>
<evidence type="ECO:0000256" key="6">
    <source>
        <dbReference type="ARBA" id="ARBA00022723"/>
    </source>
</evidence>
<dbReference type="EMBL" id="MNAO01000146">
    <property type="protein sequence ID" value="OHV16269.1"/>
    <property type="molecule type" value="Genomic_DNA"/>
</dbReference>
<feature type="domain" description="Nucleotidyl transferase" evidence="10">
    <location>
        <begin position="2"/>
        <end position="237"/>
    </location>
</feature>
<dbReference type="FunFam" id="3.90.550.10:FF:000023">
    <property type="entry name" value="Glucose-1-phosphate thymidylyltransferase"/>
    <property type="match status" value="1"/>
</dbReference>
<evidence type="ECO:0000256" key="1">
    <source>
        <dbReference type="ARBA" id="ARBA00001946"/>
    </source>
</evidence>
<evidence type="ECO:0000256" key="8">
    <source>
        <dbReference type="ARBA" id="ARBA00049336"/>
    </source>
</evidence>
<comment type="catalytic activity">
    <reaction evidence="8 9">
        <text>dTTP + alpha-D-glucose 1-phosphate + H(+) = dTDP-alpha-D-glucose + diphosphate</text>
        <dbReference type="Rhea" id="RHEA:15225"/>
        <dbReference type="ChEBI" id="CHEBI:15378"/>
        <dbReference type="ChEBI" id="CHEBI:33019"/>
        <dbReference type="ChEBI" id="CHEBI:37568"/>
        <dbReference type="ChEBI" id="CHEBI:57477"/>
        <dbReference type="ChEBI" id="CHEBI:58601"/>
        <dbReference type="EC" id="2.7.7.24"/>
    </reaction>
</comment>
<evidence type="ECO:0000256" key="7">
    <source>
        <dbReference type="ARBA" id="ARBA00022842"/>
    </source>
</evidence>
<keyword evidence="6 9" id="KW-0479">Metal-binding</keyword>
<keyword evidence="5 9" id="KW-0548">Nucleotidyltransferase</keyword>
<comment type="caution">
    <text evidence="11">The sequence shown here is derived from an EMBL/GenBank/DDBJ whole genome shotgun (WGS) entry which is preliminary data.</text>
</comment>
<evidence type="ECO:0000313" key="12">
    <source>
        <dbReference type="Proteomes" id="UP000180215"/>
    </source>
</evidence>
<dbReference type="EC" id="2.7.7.24" evidence="3 9"/>
<accession>A0A1S1P4V1</accession>
<dbReference type="AlphaFoldDB" id="A0A1S1P4V1"/>